<reference evidence="2" key="1">
    <citation type="journal article" date="2019" name="Int. J. Syst. Evol. Microbiol.">
        <title>The Global Catalogue of Microorganisms (GCM) 10K type strain sequencing project: providing services to taxonomists for standard genome sequencing and annotation.</title>
        <authorList>
            <consortium name="The Broad Institute Genomics Platform"/>
            <consortium name="The Broad Institute Genome Sequencing Center for Infectious Disease"/>
            <person name="Wu L."/>
            <person name="Ma J."/>
        </authorList>
    </citation>
    <scope>NUCLEOTIDE SEQUENCE [LARGE SCALE GENOMIC DNA]</scope>
    <source>
        <strain evidence="2">JCM 12774</strain>
    </source>
</reference>
<proteinExistence type="predicted"/>
<accession>A0ABP3IL07</accession>
<dbReference type="Proteomes" id="UP001500340">
    <property type="component" value="Unassembled WGS sequence"/>
</dbReference>
<evidence type="ECO:0000313" key="2">
    <source>
        <dbReference type="Proteomes" id="UP001500340"/>
    </source>
</evidence>
<gene>
    <name evidence="1" type="ORF">GCM10008933_43620</name>
</gene>
<organism evidence="1 2">
    <name type="scientific">Paenibacillus motobuensis</name>
    <dbReference type="NCBI Taxonomy" id="295324"/>
    <lineage>
        <taxon>Bacteria</taxon>
        <taxon>Bacillati</taxon>
        <taxon>Bacillota</taxon>
        <taxon>Bacilli</taxon>
        <taxon>Bacillales</taxon>
        <taxon>Paenibacillaceae</taxon>
        <taxon>Paenibacillus</taxon>
    </lineage>
</organism>
<protein>
    <submittedName>
        <fullName evidence="1">Uncharacterized protein</fullName>
    </submittedName>
</protein>
<evidence type="ECO:0000313" key="1">
    <source>
        <dbReference type="EMBL" id="GAA0408701.1"/>
    </source>
</evidence>
<sequence length="88" mass="10219">MTIRNWEGKNCEKQTIGNGRLLLDCRERECCPMAWNLIMAYLGRADPANPPTRDRTKISAKTDGFVMACFFAWGYILANQRWEKCKQD</sequence>
<name>A0ABP3IL07_9BACL</name>
<keyword evidence="2" id="KW-1185">Reference proteome</keyword>
<dbReference type="EMBL" id="BAAACX010000023">
    <property type="protein sequence ID" value="GAA0408701.1"/>
    <property type="molecule type" value="Genomic_DNA"/>
</dbReference>
<comment type="caution">
    <text evidence="1">The sequence shown here is derived from an EMBL/GenBank/DDBJ whole genome shotgun (WGS) entry which is preliminary data.</text>
</comment>